<name>E6QQQ0_9ZZZZ</name>
<dbReference type="EMBL" id="CABR01000037">
    <property type="protein sequence ID" value="CBI09571.1"/>
    <property type="molecule type" value="Genomic_DNA"/>
</dbReference>
<comment type="caution">
    <text evidence="1">The sequence shown here is derived from an EMBL/GenBank/DDBJ whole genome shotgun (WGS) entry which is preliminary data.</text>
</comment>
<organism evidence="1">
    <name type="scientific">mine drainage metagenome</name>
    <dbReference type="NCBI Taxonomy" id="410659"/>
    <lineage>
        <taxon>unclassified sequences</taxon>
        <taxon>metagenomes</taxon>
        <taxon>ecological metagenomes</taxon>
    </lineage>
</organism>
<accession>E6QQQ0</accession>
<dbReference type="AlphaFoldDB" id="E6QQQ0"/>
<sequence>MTKRKKSECTTNTRRINPDKLFFNEICINTAIVQRSWFNKTDIITVYNRRFYPSIKLKQAHKLLTSETIY</sequence>
<reference evidence="1" key="1">
    <citation type="submission" date="2009-10" db="EMBL/GenBank/DDBJ databases">
        <title>Diversity of trophic interactions inside an arsenic-rich microbial ecosystem.</title>
        <authorList>
            <person name="Bertin P.N."/>
            <person name="Heinrich-Salmeron A."/>
            <person name="Pelletier E."/>
            <person name="Goulhen-Chollet F."/>
            <person name="Arsene-Ploetze F."/>
            <person name="Gallien S."/>
            <person name="Calteau A."/>
            <person name="Vallenet D."/>
            <person name="Casiot C."/>
            <person name="Chane-Woon-Ming B."/>
            <person name="Giloteaux L."/>
            <person name="Barakat M."/>
            <person name="Bonnefoy V."/>
            <person name="Bruneel O."/>
            <person name="Chandler M."/>
            <person name="Cleiss J."/>
            <person name="Duran R."/>
            <person name="Elbaz-Poulichet F."/>
            <person name="Fonknechten N."/>
            <person name="Lauga B."/>
            <person name="Mornico D."/>
            <person name="Ortet P."/>
            <person name="Schaeffer C."/>
            <person name="Siguier P."/>
            <person name="Alexander Thil Smith A."/>
            <person name="Van Dorsselaer A."/>
            <person name="Weissenbach J."/>
            <person name="Medigue C."/>
            <person name="Le Paslier D."/>
        </authorList>
    </citation>
    <scope>NUCLEOTIDE SEQUENCE</scope>
</reference>
<gene>
    <name evidence="1" type="ORF">CARN7_0304</name>
</gene>
<protein>
    <submittedName>
        <fullName evidence="1">Uncharacterized protein</fullName>
    </submittedName>
</protein>
<proteinExistence type="predicted"/>
<evidence type="ECO:0000313" key="1">
    <source>
        <dbReference type="EMBL" id="CBI09571.1"/>
    </source>
</evidence>